<dbReference type="Gene3D" id="1.10.10.10">
    <property type="entry name" value="Winged helix-like DNA-binding domain superfamily/Winged helix DNA-binding domain"/>
    <property type="match status" value="1"/>
</dbReference>
<dbReference type="InterPro" id="IPR027417">
    <property type="entry name" value="P-loop_NTPase"/>
</dbReference>
<organism evidence="3 4">
    <name type="scientific">Pinctada imbricata</name>
    <name type="common">Atlantic pearl-oyster</name>
    <name type="synonym">Pinctada martensii</name>
    <dbReference type="NCBI Taxonomy" id="66713"/>
    <lineage>
        <taxon>Eukaryota</taxon>
        <taxon>Metazoa</taxon>
        <taxon>Spiralia</taxon>
        <taxon>Lophotrochozoa</taxon>
        <taxon>Mollusca</taxon>
        <taxon>Bivalvia</taxon>
        <taxon>Autobranchia</taxon>
        <taxon>Pteriomorphia</taxon>
        <taxon>Pterioida</taxon>
        <taxon>Pterioidea</taxon>
        <taxon>Pteriidae</taxon>
        <taxon>Pinctada</taxon>
    </lineage>
</organism>
<name>A0AA89BQZ8_PINIB</name>
<dbReference type="InterPro" id="IPR032171">
    <property type="entry name" value="COR-A"/>
</dbReference>
<evidence type="ECO:0000256" key="1">
    <source>
        <dbReference type="ARBA" id="ARBA00022737"/>
    </source>
</evidence>
<feature type="domain" description="COR" evidence="2">
    <location>
        <begin position="185"/>
        <end position="324"/>
    </location>
</feature>
<dbReference type="AlphaFoldDB" id="A0AA89BQZ8"/>
<protein>
    <recommendedName>
        <fullName evidence="2">COR domain-containing protein</fullName>
    </recommendedName>
</protein>
<dbReference type="InterPro" id="IPR036388">
    <property type="entry name" value="WH-like_DNA-bd_sf"/>
</dbReference>
<reference evidence="3" key="1">
    <citation type="submission" date="2019-08" db="EMBL/GenBank/DDBJ databases">
        <title>The improved chromosome-level genome for the pearl oyster Pinctada fucata martensii using PacBio sequencing and Hi-C.</title>
        <authorList>
            <person name="Zheng Z."/>
        </authorList>
    </citation>
    <scope>NUCLEOTIDE SEQUENCE</scope>
    <source>
        <strain evidence="3">ZZ-2019</strain>
        <tissue evidence="3">Adductor muscle</tissue>
    </source>
</reference>
<comment type="caution">
    <text evidence="3">The sequence shown here is derived from an EMBL/GenBank/DDBJ whole genome shotgun (WGS) entry which is preliminary data.</text>
</comment>
<evidence type="ECO:0000259" key="2">
    <source>
        <dbReference type="Pfam" id="PF16095"/>
    </source>
</evidence>
<dbReference type="PANTHER" id="PTHR47679:SF2">
    <property type="entry name" value="C-TERMINAL OF ROC (COR) DOMAIN-CONTAINING PROTEIN"/>
    <property type="match status" value="1"/>
</dbReference>
<evidence type="ECO:0000313" key="4">
    <source>
        <dbReference type="Proteomes" id="UP001186944"/>
    </source>
</evidence>
<dbReference type="Pfam" id="PF16095">
    <property type="entry name" value="COR-A"/>
    <property type="match status" value="1"/>
</dbReference>
<dbReference type="Proteomes" id="UP001186944">
    <property type="component" value="Unassembled WGS sequence"/>
</dbReference>
<accession>A0AA89BQZ8</accession>
<dbReference type="EMBL" id="VSWD01000013">
    <property type="protein sequence ID" value="KAK3084279.1"/>
    <property type="molecule type" value="Genomic_DNA"/>
</dbReference>
<keyword evidence="4" id="KW-1185">Reference proteome</keyword>
<evidence type="ECO:0000313" key="3">
    <source>
        <dbReference type="EMBL" id="KAK3084279.1"/>
    </source>
</evidence>
<dbReference type="SUPFAM" id="SSF52540">
    <property type="entry name" value="P-loop containing nucleoside triphosphate hydrolases"/>
    <property type="match status" value="2"/>
</dbReference>
<sequence>MKKIPKEVKALGSQAASKFYNALQKDTAVSNVIRLMLVGHSGVGKTTIALNLLGKMTGKVDSTDGIEVYINQCFYNMESATWHTGDYLEYWISTIVTYATGEHGSFPRIILIGTHRDKVKDESDLQAIKESILTKFDQMVRSNQLVVRSDLFISSEPMTETTRSTIRNVILEQGMLYPEFGERVPRSWIALQEQLNKLKRKGYCIVTMTDLQHLNSELLSPLEEEEIDIFLRYLHSIGYILHFPSPSLRENIILDPKVVIDAMRSFITCKRFIQRTKTSEIYLRMRESGYVRKADILRMWKEKEVSQYGDHLLAVMKKLDLLCEPTIYQGGQKLPSDVFVVPSMITAVAPVVPVAGVSEDRQLKIVFSSDAILPPAIFHRLVCSCLALWTIYQGSFYQGLVVLNAGRQHIMEIKDGDNQICITFSHLDTTRSPDVQLCFAIKQFLSETMDRILDIYSTSYRRPITCKAQGLDALTDRLRVVSFINYNFK</sequence>
<dbReference type="PANTHER" id="PTHR47679">
    <property type="entry name" value="PROTEIN TORNADO 1"/>
    <property type="match status" value="1"/>
</dbReference>
<keyword evidence="1" id="KW-0677">Repeat</keyword>
<proteinExistence type="predicted"/>
<gene>
    <name evidence="3" type="ORF">FSP39_010939</name>
</gene>